<evidence type="ECO:0008006" key="2">
    <source>
        <dbReference type="Google" id="ProtNLM"/>
    </source>
</evidence>
<dbReference type="EMBL" id="CACVAR010000182">
    <property type="protein sequence ID" value="CAA6808871.1"/>
    <property type="molecule type" value="Genomic_DNA"/>
</dbReference>
<organism evidence="1">
    <name type="scientific">uncultured Sulfurovum sp</name>
    <dbReference type="NCBI Taxonomy" id="269237"/>
    <lineage>
        <taxon>Bacteria</taxon>
        <taxon>Pseudomonadati</taxon>
        <taxon>Campylobacterota</taxon>
        <taxon>Epsilonproteobacteria</taxon>
        <taxon>Campylobacterales</taxon>
        <taxon>Sulfurovaceae</taxon>
        <taxon>Sulfurovum</taxon>
        <taxon>environmental samples</taxon>
    </lineage>
</organism>
<name>A0A6S6SSY0_9BACT</name>
<gene>
    <name evidence="1" type="ORF">HELGO_WM39093</name>
</gene>
<sequence>MDNHLKIELRQDKIDSLRAYAELLNKDINTMLDEALERYFKVEKERLIEKEESATNLDYDEFWEGVDFED</sequence>
<accession>A0A6S6SSY0</accession>
<proteinExistence type="predicted"/>
<reference evidence="1" key="1">
    <citation type="submission" date="2020-01" db="EMBL/GenBank/DDBJ databases">
        <authorList>
            <person name="Meier V. D."/>
            <person name="Meier V D."/>
        </authorList>
    </citation>
    <scope>NUCLEOTIDE SEQUENCE</scope>
    <source>
        <strain evidence="1">HLG_WM_MAG_03</strain>
    </source>
</reference>
<protein>
    <recommendedName>
        <fullName evidence="2">CopG family transcriptional regulator</fullName>
    </recommendedName>
</protein>
<dbReference type="AlphaFoldDB" id="A0A6S6SSY0"/>
<evidence type="ECO:0000313" key="1">
    <source>
        <dbReference type="EMBL" id="CAA6808871.1"/>
    </source>
</evidence>